<keyword evidence="2" id="KW-1185">Reference proteome</keyword>
<dbReference type="RefSeq" id="WP_094985068.1">
    <property type="nucleotide sequence ID" value="NZ_NHNI01000001.1"/>
</dbReference>
<evidence type="ECO:0000313" key="1">
    <source>
        <dbReference type="EMBL" id="OZY87714.1"/>
    </source>
</evidence>
<proteinExistence type="predicted"/>
<comment type="caution">
    <text evidence="1">The sequence shown here is derived from an EMBL/GenBank/DDBJ whole genome shotgun (WGS) entry which is preliminary data.</text>
</comment>
<organism evidence="1 2">
    <name type="scientific">Cellvibrio mixtus</name>
    <dbReference type="NCBI Taxonomy" id="39650"/>
    <lineage>
        <taxon>Bacteria</taxon>
        <taxon>Pseudomonadati</taxon>
        <taxon>Pseudomonadota</taxon>
        <taxon>Gammaproteobacteria</taxon>
        <taxon>Cellvibrionales</taxon>
        <taxon>Cellvibrionaceae</taxon>
        <taxon>Cellvibrio</taxon>
    </lineage>
</organism>
<protein>
    <submittedName>
        <fullName evidence="1">Uncharacterized protein</fullName>
    </submittedName>
</protein>
<gene>
    <name evidence="1" type="ORF">CBP51_12365</name>
</gene>
<accession>A0A266QCT5</accession>
<evidence type="ECO:0000313" key="2">
    <source>
        <dbReference type="Proteomes" id="UP000216101"/>
    </source>
</evidence>
<reference evidence="2" key="1">
    <citation type="submission" date="2017-05" db="EMBL/GenBank/DDBJ databases">
        <authorList>
            <person name="Barney B.M."/>
        </authorList>
    </citation>
    <scope>NUCLEOTIDE SEQUENCE [LARGE SCALE GENOMIC DNA]</scope>
    <source>
        <strain evidence="2">PSBB022</strain>
    </source>
</reference>
<dbReference type="EMBL" id="NHNI01000001">
    <property type="protein sequence ID" value="OZY87714.1"/>
    <property type="molecule type" value="Genomic_DNA"/>
</dbReference>
<dbReference type="AlphaFoldDB" id="A0A266QCT5"/>
<sequence>MSVFWSSLLEIELLDKLDDELTSEALLFAIDDGLLEELLDGVLVAADDEVAVTGVELGWVMAVLLPVGLSLSEPPPPQPVRMIASELMSKSE</sequence>
<name>A0A266QCT5_9GAMM</name>
<dbReference type="Proteomes" id="UP000216101">
    <property type="component" value="Unassembled WGS sequence"/>
</dbReference>